<dbReference type="Proteomes" id="UP000027180">
    <property type="component" value="Chromosome"/>
</dbReference>
<dbReference type="HOGENOM" id="CLU_1446556_0_0_5"/>
<name>A0A060I8Z8_RHIET</name>
<dbReference type="KEGG" id="rei:IE4771_CH02977"/>
<dbReference type="AlphaFoldDB" id="A0A060I8Z8"/>
<dbReference type="EMBL" id="CP006986">
    <property type="protein sequence ID" value="AIC28071.1"/>
    <property type="molecule type" value="Genomic_DNA"/>
</dbReference>
<evidence type="ECO:0000313" key="2">
    <source>
        <dbReference type="Proteomes" id="UP000027180"/>
    </source>
</evidence>
<evidence type="ECO:0000313" key="1">
    <source>
        <dbReference type="EMBL" id="AIC28071.1"/>
    </source>
</evidence>
<gene>
    <name evidence="1" type="ORF">IE4771_CH02977</name>
</gene>
<protein>
    <submittedName>
        <fullName evidence="1">Uncharacterized protein</fullName>
    </submittedName>
</protein>
<organism evidence="1 2">
    <name type="scientific">Rhizobium etli bv. mimosae str. IE4771</name>
    <dbReference type="NCBI Taxonomy" id="1432050"/>
    <lineage>
        <taxon>Bacteria</taxon>
        <taxon>Pseudomonadati</taxon>
        <taxon>Pseudomonadota</taxon>
        <taxon>Alphaproteobacteria</taxon>
        <taxon>Hyphomicrobiales</taxon>
        <taxon>Rhizobiaceae</taxon>
        <taxon>Rhizobium/Agrobacterium group</taxon>
        <taxon>Rhizobium</taxon>
    </lineage>
</organism>
<proteinExistence type="predicted"/>
<reference evidence="1 2" key="1">
    <citation type="submission" date="2013-12" db="EMBL/GenBank/DDBJ databases">
        <title>Complete genome sequence of Rhizobium etli bv. mimosae IE4771.</title>
        <authorList>
            <person name="Bustos P."/>
            <person name="Santamaria R.I."/>
            <person name="Lozano L."/>
            <person name="Ormeno-Orrillo E."/>
            <person name="Rogel M.A."/>
            <person name="Romero D."/>
            <person name="Cevallos M.A."/>
            <person name="Martinez-Romero E."/>
            <person name="Gonzalez V."/>
        </authorList>
    </citation>
    <scope>NUCLEOTIDE SEQUENCE [LARGE SCALE GENOMIC DNA]</scope>
    <source>
        <strain evidence="1 2">IE4771</strain>
    </source>
</reference>
<sequence length="187" mass="20667">MTAASRIPFEKLKDAPDGTVPVLALETRPRHFSLRNSDDEKTDGRGIEWVASKFQTVMKLRSAHQEFHIASSALDAGQFLPNDALALISLWGALEALFSPSTSELKFRVSALIASYLHDPGQERAEAQKRIAALYDKRSAAAHGKPRHVPDDLVASFNLLRSCLMKMINEGRVPTKDELQNRLFGAA</sequence>
<accession>A0A060I8Z8</accession>